<dbReference type="GeneID" id="19137725"/>
<organism evidence="1 2">
    <name type="scientific">Cochliobolus sativus (strain ND90Pr / ATCC 201652)</name>
    <name type="common">Common root rot and spot blotch fungus</name>
    <name type="synonym">Bipolaris sorokiniana</name>
    <dbReference type="NCBI Taxonomy" id="665912"/>
    <lineage>
        <taxon>Eukaryota</taxon>
        <taxon>Fungi</taxon>
        <taxon>Dikarya</taxon>
        <taxon>Ascomycota</taxon>
        <taxon>Pezizomycotina</taxon>
        <taxon>Dothideomycetes</taxon>
        <taxon>Pleosporomycetidae</taxon>
        <taxon>Pleosporales</taxon>
        <taxon>Pleosporineae</taxon>
        <taxon>Pleosporaceae</taxon>
        <taxon>Bipolaris</taxon>
    </lineage>
</organism>
<dbReference type="OrthoDB" id="3932667at2759"/>
<dbReference type="KEGG" id="bsc:COCSADRAFT_345693"/>
<name>M2RZE7_COCSN</name>
<evidence type="ECO:0000313" key="1">
    <source>
        <dbReference type="EMBL" id="EMD60428.1"/>
    </source>
</evidence>
<protein>
    <submittedName>
        <fullName evidence="1">Uncharacterized protein</fullName>
    </submittedName>
</protein>
<dbReference type="RefSeq" id="XP_007703783.1">
    <property type="nucleotide sequence ID" value="XM_007705593.1"/>
</dbReference>
<sequence length="361" mass="40815">MFNGIRITVVWETRKGKTKGPSGRHTVFLGGETTPRPLVSLCAQEQDHGDSPTVIIYDSRCAFLYYDSEDPGAVRQSISFDFHLNTINNEDLELLDTSSRQGSCSSLSLTELIIQFPVSDYATHFHNLLFDTAAPKAILAKLSNIIIPMQEIKLRKPRIRYMEQFEQDIVQRAHLDLLATPSVMLFPESSIEDTIENARQLIRSLPEELVSKRIRHYESTLTRNLYTYDDLLSTSKIQSLVGALEVAYLKLIGVGFVHESSCLYSMSAPASAFRKAIDKPKEVDLAWQLRFCEIDLRIYGARCLHLFWCADWLLDYLNAPKEGPFMLCSFSDAGVIARMKAKVGVIAEHYCETGSHGAYSW</sequence>
<dbReference type="AlphaFoldDB" id="M2RZE7"/>
<gene>
    <name evidence="1" type="ORF">COCSADRAFT_345693</name>
</gene>
<accession>M2RZE7</accession>
<evidence type="ECO:0000313" key="2">
    <source>
        <dbReference type="Proteomes" id="UP000016934"/>
    </source>
</evidence>
<reference evidence="2" key="2">
    <citation type="journal article" date="2013" name="PLoS Genet.">
        <title>Comparative genome structure, secondary metabolite, and effector coding capacity across Cochliobolus pathogens.</title>
        <authorList>
            <person name="Condon B.J."/>
            <person name="Leng Y."/>
            <person name="Wu D."/>
            <person name="Bushley K.E."/>
            <person name="Ohm R.A."/>
            <person name="Otillar R."/>
            <person name="Martin J."/>
            <person name="Schackwitz W."/>
            <person name="Grimwood J."/>
            <person name="MohdZainudin N."/>
            <person name="Xue C."/>
            <person name="Wang R."/>
            <person name="Manning V.A."/>
            <person name="Dhillon B."/>
            <person name="Tu Z.J."/>
            <person name="Steffenson B.J."/>
            <person name="Salamov A."/>
            <person name="Sun H."/>
            <person name="Lowry S."/>
            <person name="LaButti K."/>
            <person name="Han J."/>
            <person name="Copeland A."/>
            <person name="Lindquist E."/>
            <person name="Barry K."/>
            <person name="Schmutz J."/>
            <person name="Baker S.E."/>
            <person name="Ciuffetti L.M."/>
            <person name="Grigoriev I.V."/>
            <person name="Zhong S."/>
            <person name="Turgeon B.G."/>
        </authorList>
    </citation>
    <scope>NUCLEOTIDE SEQUENCE [LARGE SCALE GENOMIC DNA]</scope>
    <source>
        <strain evidence="2">ND90Pr / ATCC 201652</strain>
    </source>
</reference>
<reference evidence="1 2" key="1">
    <citation type="journal article" date="2012" name="PLoS Pathog.">
        <title>Diverse lifestyles and strategies of plant pathogenesis encoded in the genomes of eighteen Dothideomycetes fungi.</title>
        <authorList>
            <person name="Ohm R.A."/>
            <person name="Feau N."/>
            <person name="Henrissat B."/>
            <person name="Schoch C.L."/>
            <person name="Horwitz B.A."/>
            <person name="Barry K.W."/>
            <person name="Condon B.J."/>
            <person name="Copeland A.C."/>
            <person name="Dhillon B."/>
            <person name="Glaser F."/>
            <person name="Hesse C.N."/>
            <person name="Kosti I."/>
            <person name="LaButti K."/>
            <person name="Lindquist E.A."/>
            <person name="Lucas S."/>
            <person name="Salamov A.A."/>
            <person name="Bradshaw R.E."/>
            <person name="Ciuffetti L."/>
            <person name="Hamelin R.C."/>
            <person name="Kema G.H.J."/>
            <person name="Lawrence C."/>
            <person name="Scott J.A."/>
            <person name="Spatafora J.W."/>
            <person name="Turgeon B.G."/>
            <person name="de Wit P.J.G.M."/>
            <person name="Zhong S."/>
            <person name="Goodwin S.B."/>
            <person name="Grigoriev I.V."/>
        </authorList>
    </citation>
    <scope>NUCLEOTIDE SEQUENCE [LARGE SCALE GENOMIC DNA]</scope>
    <source>
        <strain evidence="2">ND90Pr / ATCC 201652</strain>
    </source>
</reference>
<proteinExistence type="predicted"/>
<dbReference type="EMBL" id="KB445650">
    <property type="protein sequence ID" value="EMD60428.1"/>
    <property type="molecule type" value="Genomic_DNA"/>
</dbReference>
<keyword evidence="2" id="KW-1185">Reference proteome</keyword>
<dbReference type="Proteomes" id="UP000016934">
    <property type="component" value="Unassembled WGS sequence"/>
</dbReference>
<feature type="non-terminal residue" evidence="1">
    <location>
        <position position="361"/>
    </location>
</feature>
<dbReference type="HOGENOM" id="CLU_768471_0_0_1"/>